<evidence type="ECO:0000313" key="2">
    <source>
        <dbReference type="Proteomes" id="UP000309997"/>
    </source>
</evidence>
<proteinExistence type="predicted"/>
<name>A0ACC4AJB4_POPAL</name>
<keyword evidence="2" id="KW-1185">Reference proteome</keyword>
<gene>
    <name evidence="1" type="ORF">D5086_031665</name>
</gene>
<dbReference type="Proteomes" id="UP000309997">
    <property type="component" value="Unassembled WGS sequence"/>
</dbReference>
<organism evidence="1 2">
    <name type="scientific">Populus alba</name>
    <name type="common">White poplar</name>
    <dbReference type="NCBI Taxonomy" id="43335"/>
    <lineage>
        <taxon>Eukaryota</taxon>
        <taxon>Viridiplantae</taxon>
        <taxon>Streptophyta</taxon>
        <taxon>Embryophyta</taxon>
        <taxon>Tracheophyta</taxon>
        <taxon>Spermatophyta</taxon>
        <taxon>Magnoliopsida</taxon>
        <taxon>eudicotyledons</taxon>
        <taxon>Gunneridae</taxon>
        <taxon>Pentapetalae</taxon>
        <taxon>rosids</taxon>
        <taxon>fabids</taxon>
        <taxon>Malpighiales</taxon>
        <taxon>Salicaceae</taxon>
        <taxon>Saliceae</taxon>
        <taxon>Populus</taxon>
    </lineage>
</organism>
<reference evidence="1 2" key="1">
    <citation type="journal article" date="2024" name="Plant Biotechnol. J.">
        <title>Genome and CRISPR/Cas9 system of a widespread forest tree (Populus alba) in the world.</title>
        <authorList>
            <person name="Liu Y.J."/>
            <person name="Jiang P.F."/>
            <person name="Han X.M."/>
            <person name="Li X.Y."/>
            <person name="Wang H.M."/>
            <person name="Wang Y.J."/>
            <person name="Wang X.X."/>
            <person name="Zeng Q.Y."/>
        </authorList>
    </citation>
    <scope>NUCLEOTIDE SEQUENCE [LARGE SCALE GENOMIC DNA]</scope>
    <source>
        <strain evidence="2">cv. PAL-ZL1</strain>
    </source>
</reference>
<evidence type="ECO:0000313" key="1">
    <source>
        <dbReference type="EMBL" id="KAL3566250.1"/>
    </source>
</evidence>
<accession>A0ACC4AJB4</accession>
<dbReference type="EMBL" id="RCHU02000018">
    <property type="protein sequence ID" value="KAL3566250.1"/>
    <property type="molecule type" value="Genomic_DNA"/>
</dbReference>
<protein>
    <submittedName>
        <fullName evidence="1">Uncharacterized protein</fullName>
    </submittedName>
</protein>
<comment type="caution">
    <text evidence="1">The sequence shown here is derived from an EMBL/GenBank/DDBJ whole genome shotgun (WGS) entry which is preliminary data.</text>
</comment>
<sequence length="298" mass="34102">MYLKPTEVEKVVFWRVGIFTKAIIRKGGKDPLIWCGRRRSQEERVWNSKYSSLVRAHKIWTEVETEHLSNETSPPEVCQTLPFTWDENDRHCSLFPLSNSPPSTNPDPKPRAESRVRLYTTVGSSHAPQRPARTPQPGLELQLTNGSETEQLSALYLLERSLVTRPTANRHVAVEAGRGRWWKWRWSSTELRRRGHLAALELTCTVGRWGGRAPEPRTGGAGNGDNDGKMGWEGERVCDKCSPVIYGVAELRQMVSKLFMRRQRRWRVQWRLALQGDCTARGRRRCPALEGSSRNMDG</sequence>